<name>A0A7G9RUL1_9BURK</name>
<dbReference type="AlphaFoldDB" id="A0A7G9RUL1"/>
<keyword evidence="2" id="KW-0732">Signal</keyword>
<feature type="signal peptide" evidence="2">
    <location>
        <begin position="1"/>
        <end position="24"/>
    </location>
</feature>
<proteinExistence type="inferred from homology"/>
<dbReference type="InterPro" id="IPR005064">
    <property type="entry name" value="BUG"/>
</dbReference>
<evidence type="ECO:0000313" key="3">
    <source>
        <dbReference type="EMBL" id="QNN59286.1"/>
    </source>
</evidence>
<dbReference type="Gene3D" id="3.40.190.10">
    <property type="entry name" value="Periplasmic binding protein-like II"/>
    <property type="match status" value="1"/>
</dbReference>
<sequence length="328" mass="34782">MQRRQFIASTATALAAGWAGSSLAATSELPKGTIKIYVGWAPGGGTDVFARIVGQKLSEIWGRPVVVENKPGATGALCADFFAKSKFQDGLNLLMAHVNTHAISPQIFKSITYDPLKDYAPIALIGVTPHILVSGSKQKFASINDVVELCRKNPGKVSFGSSGTGSVQHLAAEMFNMAAGVKTIHVPYKGSGPMQTDLIGGQIDFSFDTMTAAAPQVKSGKVQGIVQTRVSRAKGFPAMPTMDEQGFKGFDASSWYGVVGPRDMPKALAEHINADINKVLAMPDVISRFDGYGVEGGGGSVDKFASFMAAEYRKWGEVVRAANITDES</sequence>
<reference evidence="3 4" key="1">
    <citation type="submission" date="2020-08" db="EMBL/GenBank/DDBJ databases">
        <title>Genome sequence of Diaphorobacter ruginosibacter DSM 27467T.</title>
        <authorList>
            <person name="Hyun D.-W."/>
            <person name="Bae J.-W."/>
        </authorList>
    </citation>
    <scope>NUCLEOTIDE SEQUENCE [LARGE SCALE GENOMIC DNA]</scope>
    <source>
        <strain evidence="3 4">DSM 27467</strain>
    </source>
</reference>
<dbReference type="EMBL" id="CP060714">
    <property type="protein sequence ID" value="QNN59286.1"/>
    <property type="molecule type" value="Genomic_DNA"/>
</dbReference>
<dbReference type="KEGG" id="drg:H9K76_11170"/>
<dbReference type="Pfam" id="PF03401">
    <property type="entry name" value="TctC"/>
    <property type="match status" value="1"/>
</dbReference>
<dbReference type="Proteomes" id="UP000515811">
    <property type="component" value="Chromosome"/>
</dbReference>
<dbReference type="Gene3D" id="3.40.190.150">
    <property type="entry name" value="Bordetella uptake gene, domain 1"/>
    <property type="match status" value="1"/>
</dbReference>
<comment type="similarity">
    <text evidence="1">Belongs to the UPF0065 (bug) family.</text>
</comment>
<evidence type="ECO:0000256" key="2">
    <source>
        <dbReference type="SAM" id="SignalP"/>
    </source>
</evidence>
<accession>A0A7G9RUL1</accession>
<keyword evidence="4" id="KW-1185">Reference proteome</keyword>
<dbReference type="PANTHER" id="PTHR42928:SF5">
    <property type="entry name" value="BLR1237 PROTEIN"/>
    <property type="match status" value="1"/>
</dbReference>
<gene>
    <name evidence="3" type="ORF">H9K76_11170</name>
</gene>
<feature type="chain" id="PRO_5028949682" evidence="2">
    <location>
        <begin position="25"/>
        <end position="328"/>
    </location>
</feature>
<evidence type="ECO:0000256" key="1">
    <source>
        <dbReference type="ARBA" id="ARBA00006987"/>
    </source>
</evidence>
<organism evidence="3 4">
    <name type="scientific">Diaphorobacter ruginosibacter</name>
    <dbReference type="NCBI Taxonomy" id="1715720"/>
    <lineage>
        <taxon>Bacteria</taxon>
        <taxon>Pseudomonadati</taxon>
        <taxon>Pseudomonadota</taxon>
        <taxon>Betaproteobacteria</taxon>
        <taxon>Burkholderiales</taxon>
        <taxon>Comamonadaceae</taxon>
        <taxon>Diaphorobacter</taxon>
    </lineage>
</organism>
<dbReference type="SUPFAM" id="SSF53850">
    <property type="entry name" value="Periplasmic binding protein-like II"/>
    <property type="match status" value="1"/>
</dbReference>
<protein>
    <submittedName>
        <fullName evidence="3">Tripartite tricarboxylate transporter substrate binding protein</fullName>
    </submittedName>
</protein>
<dbReference type="PIRSF" id="PIRSF017082">
    <property type="entry name" value="YflP"/>
    <property type="match status" value="1"/>
</dbReference>
<dbReference type="CDD" id="cd13578">
    <property type="entry name" value="PBP2_Bug27"/>
    <property type="match status" value="1"/>
</dbReference>
<evidence type="ECO:0000313" key="4">
    <source>
        <dbReference type="Proteomes" id="UP000515811"/>
    </source>
</evidence>
<dbReference type="RefSeq" id="WP_187600299.1">
    <property type="nucleotide sequence ID" value="NZ_CP060714.1"/>
</dbReference>
<dbReference type="PANTHER" id="PTHR42928">
    <property type="entry name" value="TRICARBOXYLATE-BINDING PROTEIN"/>
    <property type="match status" value="1"/>
</dbReference>
<dbReference type="InterPro" id="IPR042100">
    <property type="entry name" value="Bug_dom1"/>
</dbReference>